<keyword evidence="5" id="KW-0472">Membrane</keyword>
<dbReference type="AlphaFoldDB" id="A0A2V1K7F4"/>
<organism evidence="7 8">
    <name type="scientific">Corticimicrobacter populi</name>
    <dbReference type="NCBI Taxonomy" id="2175229"/>
    <lineage>
        <taxon>Bacteria</taxon>
        <taxon>Pseudomonadati</taxon>
        <taxon>Pseudomonadota</taxon>
        <taxon>Betaproteobacteria</taxon>
        <taxon>Burkholderiales</taxon>
        <taxon>Alcaligenaceae</taxon>
        <taxon>Corticimicrobacter</taxon>
    </lineage>
</organism>
<dbReference type="PANTHER" id="PTHR35008">
    <property type="entry name" value="BLL4482 PROTEIN-RELATED"/>
    <property type="match status" value="1"/>
</dbReference>
<keyword evidence="1 4" id="KW-0349">Heme</keyword>
<dbReference type="GO" id="GO:0046872">
    <property type="term" value="F:metal ion binding"/>
    <property type="evidence" value="ECO:0007669"/>
    <property type="project" value="UniProtKB-KW"/>
</dbReference>
<evidence type="ECO:0000256" key="5">
    <source>
        <dbReference type="SAM" id="Phobius"/>
    </source>
</evidence>
<gene>
    <name evidence="7" type="ORF">DD235_04520</name>
</gene>
<feature type="transmembrane region" description="Helical" evidence="5">
    <location>
        <begin position="7"/>
        <end position="25"/>
    </location>
</feature>
<accession>A0A2V1K7F4</accession>
<dbReference type="InterPro" id="IPR051459">
    <property type="entry name" value="Cytochrome_c-type_DH"/>
</dbReference>
<feature type="domain" description="Cytochrome c" evidence="6">
    <location>
        <begin position="53"/>
        <end position="143"/>
    </location>
</feature>
<dbReference type="PANTHER" id="PTHR35008:SF8">
    <property type="entry name" value="ALCOHOL DEHYDROGENASE CYTOCHROME C SUBUNIT"/>
    <property type="match status" value="1"/>
</dbReference>
<dbReference type="Proteomes" id="UP000245212">
    <property type="component" value="Unassembled WGS sequence"/>
</dbReference>
<dbReference type="Gene3D" id="1.10.760.10">
    <property type="entry name" value="Cytochrome c-like domain"/>
    <property type="match status" value="1"/>
</dbReference>
<dbReference type="RefSeq" id="WP_109060808.1">
    <property type="nucleotide sequence ID" value="NZ_QETA01000001.1"/>
</dbReference>
<dbReference type="GO" id="GO:0020037">
    <property type="term" value="F:heme binding"/>
    <property type="evidence" value="ECO:0007669"/>
    <property type="project" value="InterPro"/>
</dbReference>
<evidence type="ECO:0000256" key="4">
    <source>
        <dbReference type="PROSITE-ProRule" id="PRU00433"/>
    </source>
</evidence>
<keyword evidence="3 4" id="KW-0408">Iron</keyword>
<dbReference type="PROSITE" id="PS51007">
    <property type="entry name" value="CYTC"/>
    <property type="match status" value="1"/>
</dbReference>
<sequence>MTARQQLLIGLLTGALAWCLGYLIAPPMTGRTALGYQALPEGMAVAASTGEQSMVDNGRRLYADACLSCHQPLGQGLSTVFPPLRGTDWVTGSPERLVLAVLHGITGPIQVNGTTFNSFMPGFSQQLNDEELAAVLNYIRNSWGNQGSPLDSTLVADVRQRSATRQAPWRSQAELESFLDDLFPETTEPGTP</sequence>
<evidence type="ECO:0000256" key="3">
    <source>
        <dbReference type="ARBA" id="ARBA00023004"/>
    </source>
</evidence>
<dbReference type="InterPro" id="IPR009056">
    <property type="entry name" value="Cyt_c-like_dom"/>
</dbReference>
<proteinExistence type="predicted"/>
<evidence type="ECO:0000256" key="2">
    <source>
        <dbReference type="ARBA" id="ARBA00022723"/>
    </source>
</evidence>
<keyword evidence="5" id="KW-0812">Transmembrane</keyword>
<evidence type="ECO:0000259" key="6">
    <source>
        <dbReference type="PROSITE" id="PS51007"/>
    </source>
</evidence>
<comment type="caution">
    <text evidence="7">The sequence shown here is derived from an EMBL/GenBank/DDBJ whole genome shotgun (WGS) entry which is preliminary data.</text>
</comment>
<evidence type="ECO:0000313" key="8">
    <source>
        <dbReference type="Proteomes" id="UP000245212"/>
    </source>
</evidence>
<keyword evidence="5" id="KW-1133">Transmembrane helix</keyword>
<dbReference type="EMBL" id="QETA01000001">
    <property type="protein sequence ID" value="PWF25405.1"/>
    <property type="molecule type" value="Genomic_DNA"/>
</dbReference>
<reference evidence="8" key="1">
    <citation type="submission" date="2018-05" db="EMBL/GenBank/DDBJ databases">
        <authorList>
            <person name="Li Y."/>
        </authorList>
    </citation>
    <scope>NUCLEOTIDE SEQUENCE [LARGE SCALE GENOMIC DNA]</scope>
    <source>
        <strain evidence="8">3d-2-2</strain>
    </source>
</reference>
<dbReference type="Pfam" id="PF00034">
    <property type="entry name" value="Cytochrom_C"/>
    <property type="match status" value="1"/>
</dbReference>
<keyword evidence="2 4" id="KW-0479">Metal-binding</keyword>
<protein>
    <submittedName>
        <fullName evidence="7">Cytochrome C oxidase Cbb3</fullName>
    </submittedName>
</protein>
<dbReference type="GO" id="GO:0009055">
    <property type="term" value="F:electron transfer activity"/>
    <property type="evidence" value="ECO:0007669"/>
    <property type="project" value="InterPro"/>
</dbReference>
<evidence type="ECO:0000256" key="1">
    <source>
        <dbReference type="ARBA" id="ARBA00022617"/>
    </source>
</evidence>
<name>A0A2V1K7F4_9BURK</name>
<keyword evidence="8" id="KW-1185">Reference proteome</keyword>
<dbReference type="SUPFAM" id="SSF46626">
    <property type="entry name" value="Cytochrome c"/>
    <property type="match status" value="1"/>
</dbReference>
<dbReference type="InterPro" id="IPR036909">
    <property type="entry name" value="Cyt_c-like_dom_sf"/>
</dbReference>
<evidence type="ECO:0000313" key="7">
    <source>
        <dbReference type="EMBL" id="PWF25405.1"/>
    </source>
</evidence>